<gene>
    <name evidence="2" type="ORF">J4G43_024165</name>
    <name evidence="1" type="ORF">J4G43_26190</name>
</gene>
<dbReference type="RefSeq" id="WP_208086531.1">
    <property type="nucleotide sequence ID" value="NZ_CP086136.1"/>
</dbReference>
<evidence type="ECO:0000313" key="1">
    <source>
        <dbReference type="EMBL" id="MBO1864289.1"/>
    </source>
</evidence>
<name>A0A939MBD0_9BRAD</name>
<dbReference type="KEGG" id="bban:J4G43_024165"/>
<organism evidence="1">
    <name type="scientific">Bradyrhizobium barranii subsp. barranii</name>
    <dbReference type="NCBI Taxonomy" id="2823807"/>
    <lineage>
        <taxon>Bacteria</taxon>
        <taxon>Pseudomonadati</taxon>
        <taxon>Pseudomonadota</taxon>
        <taxon>Alphaproteobacteria</taxon>
        <taxon>Hyphomicrobiales</taxon>
        <taxon>Nitrobacteraceae</taxon>
        <taxon>Bradyrhizobium</taxon>
        <taxon>Bradyrhizobium barranii</taxon>
    </lineage>
</organism>
<reference evidence="1" key="1">
    <citation type="submission" date="2021-03" db="EMBL/GenBank/DDBJ databases">
        <title>Whole Genome Sequence of Bradyrhizobium sp. Strain 144S4.</title>
        <authorList>
            <person name="Bromfield E.S.P."/>
            <person name="Cloutier S."/>
        </authorList>
    </citation>
    <scope>NUCLEOTIDE SEQUENCE [LARGE SCALE GENOMIC DNA]</scope>
    <source>
        <strain evidence="1">144S4</strain>
    </source>
</reference>
<sequence>MAGTIPLSLTQQFDEFGKPLSGALLYIIQAGPVSTPQQPYQDASLTILQPNPIQLDAAGRVPQFFLADGYIKVRLDDKFGVTQLARDGVLVIGPSAGGGGGGGVDPTTLIQTGAIQPFYATGVLAGFVRMNGRTIGSATSGASERANADCQALFNFLWNGDSTLPVAPSRGASSAADWAANKTIATPDFRGCAISGLDDMGNVPANRLTATYFGASGLTLGAFGGGESIALTIGQMPSHYHAAGIYDPTHGHPAFGAAVTQNTFQTGTAPNPCTYSPNQTIGIGAAATGVRVNSSNGIDTTYSAGGGAAFRTLGPRKLCTLYIKL</sequence>
<evidence type="ECO:0000313" key="3">
    <source>
        <dbReference type="Proteomes" id="UP000664702"/>
    </source>
</evidence>
<dbReference type="Proteomes" id="UP000664702">
    <property type="component" value="Chromosome"/>
</dbReference>
<reference evidence="2 3" key="2">
    <citation type="journal article" date="2022" name="Int. J. Syst. Evol. Microbiol.">
        <title>Strains of Bradyrhizobium barranii sp. nov. associated with legumes native to Canada are symbionts of soybeans and belong to different subspecies (subsp. barranii subsp. nov. and subsp. apii subsp. nov.) and symbiovars (sv. glycinearum and sv. septentrionale).</title>
        <authorList>
            <person name="Bromfield E.S.P."/>
            <person name="Cloutier S."/>
            <person name="Wasai-Hara S."/>
            <person name="Minamisawa K."/>
        </authorList>
    </citation>
    <scope>NUCLEOTIDE SEQUENCE [LARGE SCALE GENOMIC DNA]</scope>
    <source>
        <strain evidence="2 3">144S4</strain>
    </source>
</reference>
<accession>A0A939MBD0</accession>
<protein>
    <recommendedName>
        <fullName evidence="4">Microcystin-dependent protein</fullName>
    </recommendedName>
</protein>
<dbReference type="AlphaFoldDB" id="A0A939MBD0"/>
<dbReference type="SUPFAM" id="SSF88874">
    <property type="entry name" value="Receptor-binding domain of short tail fibre protein gp12"/>
    <property type="match status" value="1"/>
</dbReference>
<evidence type="ECO:0000313" key="2">
    <source>
        <dbReference type="EMBL" id="UEM17049.1"/>
    </source>
</evidence>
<dbReference type="EMBL" id="JAGEMI010000001">
    <property type="protein sequence ID" value="MBO1864289.1"/>
    <property type="molecule type" value="Genomic_DNA"/>
</dbReference>
<dbReference type="EMBL" id="CP086136">
    <property type="protein sequence ID" value="UEM17049.1"/>
    <property type="molecule type" value="Genomic_DNA"/>
</dbReference>
<evidence type="ECO:0008006" key="4">
    <source>
        <dbReference type="Google" id="ProtNLM"/>
    </source>
</evidence>
<proteinExistence type="predicted"/>